<dbReference type="Pfam" id="PF14397">
    <property type="entry name" value="ATPgrasp_ST"/>
    <property type="match status" value="1"/>
</dbReference>
<comment type="caution">
    <text evidence="2">The sequence shown here is derived from an EMBL/GenBank/DDBJ whole genome shotgun (WGS) entry which is preliminary data.</text>
</comment>
<feature type="domain" description="Alpha-L-glutamate ligase-related protein ATP-grasp" evidence="1">
    <location>
        <begin position="70"/>
        <end position="349"/>
    </location>
</feature>
<dbReference type="RefSeq" id="WP_275712537.1">
    <property type="nucleotide sequence ID" value="NZ_JAKLTN010000008.1"/>
</dbReference>
<evidence type="ECO:0000313" key="2">
    <source>
        <dbReference type="EMBL" id="MCG2579084.1"/>
    </source>
</evidence>
<dbReference type="SUPFAM" id="SSF56059">
    <property type="entry name" value="Glutathione synthetase ATP-binding domain-like"/>
    <property type="match status" value="1"/>
</dbReference>
<keyword evidence="3" id="KW-1185">Reference proteome</keyword>
<evidence type="ECO:0000313" key="3">
    <source>
        <dbReference type="Proteomes" id="UP001165384"/>
    </source>
</evidence>
<dbReference type="InterPro" id="IPR039523">
    <property type="entry name" value="RimK-rel_E_lig_ATP-grasp"/>
</dbReference>
<dbReference type="Proteomes" id="UP001165384">
    <property type="component" value="Unassembled WGS sequence"/>
</dbReference>
<gene>
    <name evidence="2" type="ORF">LZ012_19005</name>
</gene>
<protein>
    <recommendedName>
        <fullName evidence="1">Alpha-L-glutamate ligase-related protein ATP-grasp domain-containing protein</fullName>
    </recommendedName>
</protein>
<proteinExistence type="predicted"/>
<accession>A0ABS9K7N5</accession>
<evidence type="ECO:0000259" key="1">
    <source>
        <dbReference type="Pfam" id="PF14397"/>
    </source>
</evidence>
<name>A0ABS9K7N5_9RHOO</name>
<sequence>MGKFLKDAREARKSEGVPISRMLVEAFMLRSPPSYLGLSEYFDYRLFEKRLSWQDKRRFVGWRGEDALDRCNHHSCHVYADDKRILASLLEDAALPHPLLAAVYLNSTPSNLTATRLDSPDELVTWLRVRAEFPLFAKPVHAGFGRGAYLLQGLDTTKRKLVLGQTGEEVSIEDWVSGLSNPAGKGYLFQAALKPHHRLADLQCGRLSGLRIMTLQSPEGEPSIYRAIWKVPRQFNIIDNFESGTLGNLLAAVDIDDGRVLRVIQGYGLSLKSLVCHPDSGISFSNLILPDWCEVKDTVLKAARLLPQFGFQHWDVALTDQGPVLIEINLFSAGGTELSQLVEGRGLLEPRLLAYNQQSGLPGISFKKYKPC</sequence>
<dbReference type="EMBL" id="JAKLTN010000008">
    <property type="protein sequence ID" value="MCG2579084.1"/>
    <property type="molecule type" value="Genomic_DNA"/>
</dbReference>
<organism evidence="2 3">
    <name type="scientific">Dechloromonas hankyongensis</name>
    <dbReference type="NCBI Taxonomy" id="2908002"/>
    <lineage>
        <taxon>Bacteria</taxon>
        <taxon>Pseudomonadati</taxon>
        <taxon>Pseudomonadota</taxon>
        <taxon>Betaproteobacteria</taxon>
        <taxon>Rhodocyclales</taxon>
        <taxon>Azonexaceae</taxon>
        <taxon>Dechloromonas</taxon>
    </lineage>
</organism>
<reference evidence="2" key="1">
    <citation type="submission" date="2022-01" db="EMBL/GenBank/DDBJ databases">
        <authorList>
            <person name="Jo J.-H."/>
            <person name="Im W.-T."/>
        </authorList>
    </citation>
    <scope>NUCLEOTIDE SEQUENCE</scope>
    <source>
        <strain evidence="2">XY25</strain>
    </source>
</reference>